<evidence type="ECO:0000313" key="1">
    <source>
        <dbReference type="EMBL" id="QDU79139.1"/>
    </source>
</evidence>
<dbReference type="KEGG" id="plon:Pla110_08440"/>
<dbReference type="RefSeq" id="WP_144993507.1">
    <property type="nucleotide sequence ID" value="NZ_CP036281.1"/>
</dbReference>
<protein>
    <submittedName>
        <fullName evidence="1">FlgN protein</fullName>
    </submittedName>
</protein>
<accession>A0A518CIS7</accession>
<evidence type="ECO:0000313" key="2">
    <source>
        <dbReference type="Proteomes" id="UP000317178"/>
    </source>
</evidence>
<dbReference type="AlphaFoldDB" id="A0A518CIS7"/>
<organism evidence="1 2">
    <name type="scientific">Polystyrenella longa</name>
    <dbReference type="NCBI Taxonomy" id="2528007"/>
    <lineage>
        <taxon>Bacteria</taxon>
        <taxon>Pseudomonadati</taxon>
        <taxon>Planctomycetota</taxon>
        <taxon>Planctomycetia</taxon>
        <taxon>Planctomycetales</taxon>
        <taxon>Planctomycetaceae</taxon>
        <taxon>Polystyrenella</taxon>
    </lineage>
</organism>
<name>A0A518CIS7_9PLAN</name>
<dbReference type="Proteomes" id="UP000317178">
    <property type="component" value="Chromosome"/>
</dbReference>
<dbReference type="EMBL" id="CP036281">
    <property type="protein sequence ID" value="QDU79139.1"/>
    <property type="molecule type" value="Genomic_DNA"/>
</dbReference>
<keyword evidence="2" id="KW-1185">Reference proteome</keyword>
<dbReference type="OrthoDB" id="212991at2"/>
<proteinExistence type="predicted"/>
<gene>
    <name evidence="1" type="ORF">Pla110_08440</name>
</gene>
<sequence length="162" mass="18431">MAAEIAEKIRAYLTELVNTQTELMTLFRDRGSYLYGDNPQLINQFLQSKTELVQKLSLKLQQREQLLQQASVAGFTANSLQEVVSRFTGIDTSELSKLVDLSMRLTLHLRQEIWKQWVFLQRSHQHYSEVLDLIAFQGKTSPTYHARSNQEASGGAILDASA</sequence>
<reference evidence="1 2" key="1">
    <citation type="submission" date="2019-02" db="EMBL/GenBank/DDBJ databases">
        <title>Deep-cultivation of Planctomycetes and their phenomic and genomic characterization uncovers novel biology.</title>
        <authorList>
            <person name="Wiegand S."/>
            <person name="Jogler M."/>
            <person name="Boedeker C."/>
            <person name="Pinto D."/>
            <person name="Vollmers J."/>
            <person name="Rivas-Marin E."/>
            <person name="Kohn T."/>
            <person name="Peeters S.H."/>
            <person name="Heuer A."/>
            <person name="Rast P."/>
            <person name="Oberbeckmann S."/>
            <person name="Bunk B."/>
            <person name="Jeske O."/>
            <person name="Meyerdierks A."/>
            <person name="Storesund J.E."/>
            <person name="Kallscheuer N."/>
            <person name="Luecker S."/>
            <person name="Lage O.M."/>
            <person name="Pohl T."/>
            <person name="Merkel B.J."/>
            <person name="Hornburger P."/>
            <person name="Mueller R.-W."/>
            <person name="Bruemmer F."/>
            <person name="Labrenz M."/>
            <person name="Spormann A.M."/>
            <person name="Op den Camp H."/>
            <person name="Overmann J."/>
            <person name="Amann R."/>
            <person name="Jetten M.S.M."/>
            <person name="Mascher T."/>
            <person name="Medema M.H."/>
            <person name="Devos D.P."/>
            <person name="Kaster A.-K."/>
            <person name="Ovreas L."/>
            <person name="Rohde M."/>
            <person name="Galperin M.Y."/>
            <person name="Jogler C."/>
        </authorList>
    </citation>
    <scope>NUCLEOTIDE SEQUENCE [LARGE SCALE GENOMIC DNA]</scope>
    <source>
        <strain evidence="1 2">Pla110</strain>
    </source>
</reference>